<evidence type="ECO:0000313" key="1">
    <source>
        <dbReference type="EMBL" id="MFD1677365.1"/>
    </source>
</evidence>
<dbReference type="SUPFAM" id="SSF51197">
    <property type="entry name" value="Clavaminate synthase-like"/>
    <property type="match status" value="1"/>
</dbReference>
<dbReference type="Pfam" id="PF05721">
    <property type="entry name" value="PhyH"/>
    <property type="match status" value="1"/>
</dbReference>
<evidence type="ECO:0000313" key="2">
    <source>
        <dbReference type="Proteomes" id="UP001597079"/>
    </source>
</evidence>
<keyword evidence="1" id="KW-0223">Dioxygenase</keyword>
<dbReference type="PANTHER" id="PTHR20883">
    <property type="entry name" value="PHYTANOYL-COA DIOXYGENASE DOMAIN CONTAINING 1"/>
    <property type="match status" value="1"/>
</dbReference>
<dbReference type="PANTHER" id="PTHR20883:SF48">
    <property type="entry name" value="ECTOINE DIOXYGENASE"/>
    <property type="match status" value="1"/>
</dbReference>
<dbReference type="Gene3D" id="2.60.120.620">
    <property type="entry name" value="q2cbj1_9rhob like domain"/>
    <property type="match status" value="1"/>
</dbReference>
<keyword evidence="2" id="KW-1185">Reference proteome</keyword>
<dbReference type="Proteomes" id="UP001597079">
    <property type="component" value="Unassembled WGS sequence"/>
</dbReference>
<proteinExistence type="predicted"/>
<organism evidence="1 2">
    <name type="scientific">Alicyclobacillus fodiniaquatilis</name>
    <dbReference type="NCBI Taxonomy" id="1661150"/>
    <lineage>
        <taxon>Bacteria</taxon>
        <taxon>Bacillati</taxon>
        <taxon>Bacillota</taxon>
        <taxon>Bacilli</taxon>
        <taxon>Bacillales</taxon>
        <taxon>Alicyclobacillaceae</taxon>
        <taxon>Alicyclobacillus</taxon>
    </lineage>
</organism>
<dbReference type="InterPro" id="IPR008775">
    <property type="entry name" value="Phytyl_CoA_dOase-like"/>
</dbReference>
<name>A0ABW4JQE2_9BACL</name>
<keyword evidence="1" id="KW-0560">Oxidoreductase</keyword>
<accession>A0ABW4JQE2</accession>
<protein>
    <submittedName>
        <fullName evidence="1">Phytanoyl-CoA dioxygenase family protein</fullName>
    </submittedName>
</protein>
<sequence>MANQVMNMQNALADLGVTDELLNEDEKRQLDEQGYLVLHDFIEKKHLIALQDKYEELMQKEGQNAGKEFGQEAGTRRLSDLINKGEVFDLCWQHPKMLAIAQHVIGRDFKVNSINGRDALPGQGHQALHADAGRREPGAPNVGINTIWLLDDFTPENGATRFVPATHNLAGAPADYVADPNAPHPDEKLVIAKAGTVFAYNFHMWHGGTLNQTDKTRRVLHPSFIARELPQQYDQREWLRKSTDDRLSPAARFLLDVD</sequence>
<gene>
    <name evidence="1" type="ORF">ACFSB2_22070</name>
</gene>
<reference evidence="2" key="1">
    <citation type="journal article" date="2019" name="Int. J. Syst. Evol. Microbiol.">
        <title>The Global Catalogue of Microorganisms (GCM) 10K type strain sequencing project: providing services to taxonomists for standard genome sequencing and annotation.</title>
        <authorList>
            <consortium name="The Broad Institute Genomics Platform"/>
            <consortium name="The Broad Institute Genome Sequencing Center for Infectious Disease"/>
            <person name="Wu L."/>
            <person name="Ma J."/>
        </authorList>
    </citation>
    <scope>NUCLEOTIDE SEQUENCE [LARGE SCALE GENOMIC DNA]</scope>
    <source>
        <strain evidence="2">CGMCC 1.12286</strain>
    </source>
</reference>
<dbReference type="EMBL" id="JBHUCX010000092">
    <property type="protein sequence ID" value="MFD1677365.1"/>
    <property type="molecule type" value="Genomic_DNA"/>
</dbReference>
<dbReference type="RefSeq" id="WP_377945266.1">
    <property type="nucleotide sequence ID" value="NZ_JBHUCX010000092.1"/>
</dbReference>
<dbReference type="GO" id="GO:0051213">
    <property type="term" value="F:dioxygenase activity"/>
    <property type="evidence" value="ECO:0007669"/>
    <property type="project" value="UniProtKB-KW"/>
</dbReference>
<comment type="caution">
    <text evidence="1">The sequence shown here is derived from an EMBL/GenBank/DDBJ whole genome shotgun (WGS) entry which is preliminary data.</text>
</comment>